<evidence type="ECO:0000256" key="2">
    <source>
        <dbReference type="SAM" id="MobiDB-lite"/>
    </source>
</evidence>
<evidence type="ECO:0000256" key="1">
    <source>
        <dbReference type="PROSITE-ProRule" id="PRU00289"/>
    </source>
</evidence>
<dbReference type="SUPFAM" id="SSF52540">
    <property type="entry name" value="P-loop containing nucleoside triphosphate hydrolases"/>
    <property type="match status" value="1"/>
</dbReference>
<evidence type="ECO:0000259" key="4">
    <source>
        <dbReference type="PROSITE" id="PS50901"/>
    </source>
</evidence>
<dbReference type="Proteomes" id="UP000631535">
    <property type="component" value="Unassembled WGS sequence"/>
</dbReference>
<feature type="region of interest" description="Disordered" evidence="2">
    <location>
        <begin position="499"/>
        <end position="572"/>
    </location>
</feature>
<comment type="caution">
    <text evidence="5">The sequence shown here is derived from an EMBL/GenBank/DDBJ whole genome shotgun (WGS) entry which is preliminary data.</text>
</comment>
<dbReference type="CDD" id="cd01120">
    <property type="entry name" value="RecA-like_superfamily"/>
    <property type="match status" value="1"/>
</dbReference>
<accession>A0ABQ2LS55</accession>
<name>A0ABQ2LS55_9ACTN</name>
<dbReference type="InterPro" id="IPR002543">
    <property type="entry name" value="FtsK_dom"/>
</dbReference>
<evidence type="ECO:0000256" key="3">
    <source>
        <dbReference type="SAM" id="Phobius"/>
    </source>
</evidence>
<feature type="compositionally biased region" description="Low complexity" evidence="2">
    <location>
        <begin position="551"/>
        <end position="572"/>
    </location>
</feature>
<dbReference type="RefSeq" id="WP_373292014.1">
    <property type="nucleotide sequence ID" value="NZ_BMMP01000001.1"/>
</dbReference>
<reference evidence="6" key="1">
    <citation type="journal article" date="2019" name="Int. J. Syst. Evol. Microbiol.">
        <title>The Global Catalogue of Microorganisms (GCM) 10K type strain sequencing project: providing services to taxonomists for standard genome sequencing and annotation.</title>
        <authorList>
            <consortium name="The Broad Institute Genomics Platform"/>
            <consortium name="The Broad Institute Genome Sequencing Center for Infectious Disease"/>
            <person name="Wu L."/>
            <person name="Ma J."/>
        </authorList>
    </citation>
    <scope>NUCLEOTIDE SEQUENCE [LARGE SCALE GENOMIC DNA]</scope>
    <source>
        <strain evidence="6">CGMCC 4.7178</strain>
    </source>
</reference>
<sequence>MARWPLPRPRRGPGPAMTGRAHSLVRSGTDGALDVLHPVITLVRGLGRLVVLAVRWWSRTPKERRGPVLFLLGVGVLVVALMPWGPAFAVVLVVGAAAWQGREGSGVGADPSEEESKRLQAVYEALVPLFALQDDPNPQPLFAHDGSWERAFEEIEFTDDGRIGRLLLRYPAHFRDSDAKLRFLVERLLGAKSGRDREYRFVWDEERNELEMTVPEPLPEGIRAQRFVTGPGEVVLGFTDADSVHRRVPVTDAGQARDVPPVVWRTGARATESHLLVVGAPGAGSTTLLRSVVLQALEHGDVLVVDGSGSGEYACLAGRAGVLAVETSLTGAVACAEWAVHETERRLSVASRARQAGNLVPDDARRPLWIVLDRPAALSHLARTEGRRDPQELLQVPLRHGRAANVTVVVAEHFECADELNRAVRSYCRARVVLGTASPEEAWSVLGVDAVSPPGPLTPPGRGFARLGAGPVLRLQVPATPDPLDDAANEGERRAVLRLLPPLASGRTTGGTSVRTREPDMPVPPEPSPQQGSHPTVPTASVPEKSVTGTAAASAAAAPVAVSEQQAGAQAT</sequence>
<dbReference type="EMBL" id="BMMP01000001">
    <property type="protein sequence ID" value="GGO42519.1"/>
    <property type="molecule type" value="Genomic_DNA"/>
</dbReference>
<organism evidence="5 6">
    <name type="scientific">Streptomyces daqingensis</name>
    <dbReference type="NCBI Taxonomy" id="1472640"/>
    <lineage>
        <taxon>Bacteria</taxon>
        <taxon>Bacillati</taxon>
        <taxon>Actinomycetota</taxon>
        <taxon>Actinomycetes</taxon>
        <taxon>Kitasatosporales</taxon>
        <taxon>Streptomycetaceae</taxon>
        <taxon>Streptomyces</taxon>
    </lineage>
</organism>
<feature type="transmembrane region" description="Helical" evidence="3">
    <location>
        <begin position="69"/>
        <end position="99"/>
    </location>
</feature>
<keyword evidence="3" id="KW-0472">Membrane</keyword>
<feature type="compositionally biased region" description="Low complexity" evidence="2">
    <location>
        <begin position="499"/>
        <end position="514"/>
    </location>
</feature>
<keyword evidence="3" id="KW-0812">Transmembrane</keyword>
<keyword evidence="1" id="KW-0067">ATP-binding</keyword>
<evidence type="ECO:0000313" key="5">
    <source>
        <dbReference type="EMBL" id="GGO42519.1"/>
    </source>
</evidence>
<feature type="compositionally biased region" description="Polar residues" evidence="2">
    <location>
        <begin position="530"/>
        <end position="539"/>
    </location>
</feature>
<protein>
    <submittedName>
        <fullName evidence="5">Membrane protein</fullName>
    </submittedName>
</protein>
<dbReference type="InterPro" id="IPR027417">
    <property type="entry name" value="P-loop_NTPase"/>
</dbReference>
<dbReference type="Gene3D" id="3.40.50.300">
    <property type="entry name" value="P-loop containing nucleotide triphosphate hydrolases"/>
    <property type="match status" value="1"/>
</dbReference>
<gene>
    <name evidence="5" type="ORF">GCM10012287_03620</name>
</gene>
<keyword evidence="3" id="KW-1133">Transmembrane helix</keyword>
<keyword evidence="6" id="KW-1185">Reference proteome</keyword>
<proteinExistence type="predicted"/>
<feature type="region of interest" description="Disordered" evidence="2">
    <location>
        <begin position="1"/>
        <end position="20"/>
    </location>
</feature>
<feature type="domain" description="FtsK" evidence="4">
    <location>
        <begin position="259"/>
        <end position="443"/>
    </location>
</feature>
<keyword evidence="1" id="KW-0547">Nucleotide-binding</keyword>
<evidence type="ECO:0000313" key="6">
    <source>
        <dbReference type="Proteomes" id="UP000631535"/>
    </source>
</evidence>
<dbReference type="PROSITE" id="PS50901">
    <property type="entry name" value="FTSK"/>
    <property type="match status" value="1"/>
</dbReference>
<feature type="binding site" evidence="1">
    <location>
        <begin position="279"/>
        <end position="286"/>
    </location>
    <ligand>
        <name>ATP</name>
        <dbReference type="ChEBI" id="CHEBI:30616"/>
    </ligand>
</feature>